<evidence type="ECO:0008006" key="3">
    <source>
        <dbReference type="Google" id="ProtNLM"/>
    </source>
</evidence>
<comment type="caution">
    <text evidence="1">The sequence shown here is derived from an EMBL/GenBank/DDBJ whole genome shotgun (WGS) entry which is preliminary data.</text>
</comment>
<keyword evidence="2" id="KW-1185">Reference proteome</keyword>
<sequence length="223" mass="24633">MPLYRDAFRELAALRSAPAFHPDGVLYEGRAEVRGPGPLPLGEVDCLVRLSKGIGTPRGVPDLLGIAVRLLHEPPVDFLCTTGPGSTGWRRFVLRPSRRWARSTLTSLMYWRAPHVERLHVLVDVPDTRLDSPDPDVLIGRLPVRLGLRVVGRDGDVQVGTIEVTRRSDLDRPAFDPVLHPPAGWRLGPAWLASLRERAYVGSRAGQGIDATTGRDVRLEQAR</sequence>
<reference evidence="1 2" key="1">
    <citation type="submission" date="2023-11" db="EMBL/GenBank/DDBJ databases">
        <title>Novel species in genus Nocardioides.</title>
        <authorList>
            <person name="Zhou H."/>
        </authorList>
    </citation>
    <scope>NUCLEOTIDE SEQUENCE [LARGE SCALE GENOMIC DNA]</scope>
    <source>
        <strain evidence="1 2">S-58</strain>
    </source>
</reference>
<organism evidence="1 2">
    <name type="scientific">Nocardioides renjunii</name>
    <dbReference type="NCBI Taxonomy" id="3095075"/>
    <lineage>
        <taxon>Bacteria</taxon>
        <taxon>Bacillati</taxon>
        <taxon>Actinomycetota</taxon>
        <taxon>Actinomycetes</taxon>
        <taxon>Propionibacteriales</taxon>
        <taxon>Nocardioidaceae</taxon>
        <taxon>Nocardioides</taxon>
    </lineage>
</organism>
<dbReference type="Proteomes" id="UP001291999">
    <property type="component" value="Unassembled WGS sequence"/>
</dbReference>
<dbReference type="EMBL" id="JAXQPW010000004">
    <property type="protein sequence ID" value="MDZ5662627.1"/>
    <property type="molecule type" value="Genomic_DNA"/>
</dbReference>
<accession>A0ABU5KCH2</accession>
<evidence type="ECO:0000313" key="1">
    <source>
        <dbReference type="EMBL" id="MDZ5662627.1"/>
    </source>
</evidence>
<dbReference type="RefSeq" id="WP_322424636.1">
    <property type="nucleotide sequence ID" value="NZ_JAXQPW010000004.1"/>
</dbReference>
<gene>
    <name evidence="1" type="ORF">SFC79_12705</name>
</gene>
<proteinExistence type="predicted"/>
<protein>
    <recommendedName>
        <fullName evidence="3">Phosphodiesterase</fullName>
    </recommendedName>
</protein>
<evidence type="ECO:0000313" key="2">
    <source>
        <dbReference type="Proteomes" id="UP001291999"/>
    </source>
</evidence>
<name>A0ABU5KCH2_9ACTN</name>